<dbReference type="AlphaFoldDB" id="A0A6J7DFF9"/>
<gene>
    <name evidence="2" type="ORF">UFOPK3381_00589</name>
</gene>
<proteinExistence type="predicted"/>
<dbReference type="InterPro" id="IPR039422">
    <property type="entry name" value="MarR/SlyA-like"/>
</dbReference>
<dbReference type="InterPro" id="IPR000835">
    <property type="entry name" value="HTH_MarR-typ"/>
</dbReference>
<dbReference type="PRINTS" id="PR00598">
    <property type="entry name" value="HTHMARR"/>
</dbReference>
<dbReference type="Pfam" id="PF12802">
    <property type="entry name" value="MarR_2"/>
    <property type="match status" value="1"/>
</dbReference>
<dbReference type="PANTHER" id="PTHR33164">
    <property type="entry name" value="TRANSCRIPTIONAL REGULATOR, MARR FAMILY"/>
    <property type="match status" value="1"/>
</dbReference>
<dbReference type="InterPro" id="IPR036390">
    <property type="entry name" value="WH_DNA-bd_sf"/>
</dbReference>
<dbReference type="InterPro" id="IPR036388">
    <property type="entry name" value="WH-like_DNA-bd_sf"/>
</dbReference>
<name>A0A6J7DFF9_9ZZZZ</name>
<feature type="domain" description="HTH marR-type" evidence="1">
    <location>
        <begin position="40"/>
        <end position="175"/>
    </location>
</feature>
<dbReference type="PANTHER" id="PTHR33164:SF43">
    <property type="entry name" value="HTH-TYPE TRANSCRIPTIONAL REPRESSOR YETL"/>
    <property type="match status" value="1"/>
</dbReference>
<dbReference type="PROSITE" id="PS50995">
    <property type="entry name" value="HTH_MARR_2"/>
    <property type="match status" value="1"/>
</dbReference>
<dbReference type="EMBL" id="CAFBLN010000017">
    <property type="protein sequence ID" value="CAB4867159.1"/>
    <property type="molecule type" value="Genomic_DNA"/>
</dbReference>
<accession>A0A6J7DFF9</accession>
<dbReference type="SMART" id="SM00347">
    <property type="entry name" value="HTH_MARR"/>
    <property type="match status" value="1"/>
</dbReference>
<sequence length="175" mass="19692">MSKVIIVADTTICQAITLKTTTCYTFPMVSEEFCPSKDPRVLLFAQLSDTNARLERQLDGELRSRAELPLPWFETLLRLRQSLEGHLTMSEIADAIVHSTGGTTRLIDRMEEEGLVARQACPKDRRAIHVAITESGNTRFDEALDIHVALLAELFDRNLTADEQAQLVGLLRKLR</sequence>
<evidence type="ECO:0000259" key="1">
    <source>
        <dbReference type="PROSITE" id="PS50995"/>
    </source>
</evidence>
<evidence type="ECO:0000313" key="2">
    <source>
        <dbReference type="EMBL" id="CAB4867159.1"/>
    </source>
</evidence>
<organism evidence="2">
    <name type="scientific">freshwater metagenome</name>
    <dbReference type="NCBI Taxonomy" id="449393"/>
    <lineage>
        <taxon>unclassified sequences</taxon>
        <taxon>metagenomes</taxon>
        <taxon>ecological metagenomes</taxon>
    </lineage>
</organism>
<dbReference type="GO" id="GO:0003700">
    <property type="term" value="F:DNA-binding transcription factor activity"/>
    <property type="evidence" value="ECO:0007669"/>
    <property type="project" value="InterPro"/>
</dbReference>
<protein>
    <submittedName>
        <fullName evidence="2">Unannotated protein</fullName>
    </submittedName>
</protein>
<dbReference type="Gene3D" id="1.10.10.10">
    <property type="entry name" value="Winged helix-like DNA-binding domain superfamily/Winged helix DNA-binding domain"/>
    <property type="match status" value="1"/>
</dbReference>
<dbReference type="GO" id="GO:0006950">
    <property type="term" value="P:response to stress"/>
    <property type="evidence" value="ECO:0007669"/>
    <property type="project" value="TreeGrafter"/>
</dbReference>
<reference evidence="2" key="1">
    <citation type="submission" date="2020-05" db="EMBL/GenBank/DDBJ databases">
        <authorList>
            <person name="Chiriac C."/>
            <person name="Salcher M."/>
            <person name="Ghai R."/>
            <person name="Kavagutti S V."/>
        </authorList>
    </citation>
    <scope>NUCLEOTIDE SEQUENCE</scope>
</reference>
<dbReference type="SUPFAM" id="SSF46785">
    <property type="entry name" value="Winged helix' DNA-binding domain"/>
    <property type="match status" value="1"/>
</dbReference>